<evidence type="ECO:0000313" key="5">
    <source>
        <dbReference type="Proteomes" id="UP000297245"/>
    </source>
</evidence>
<dbReference type="GO" id="GO:0016491">
    <property type="term" value="F:oxidoreductase activity"/>
    <property type="evidence" value="ECO:0007669"/>
    <property type="project" value="UniProtKB-KW"/>
</dbReference>
<keyword evidence="5" id="KW-1185">Reference proteome</keyword>
<keyword evidence="2" id="KW-0521">NADP</keyword>
<dbReference type="Gene3D" id="3.40.50.720">
    <property type="entry name" value="NAD(P)-binding Rossmann-like Domain"/>
    <property type="match status" value="1"/>
</dbReference>
<dbReference type="Pfam" id="PF00106">
    <property type="entry name" value="adh_short"/>
    <property type="match status" value="1"/>
</dbReference>
<keyword evidence="3" id="KW-0560">Oxidoreductase</keyword>
<dbReference type="AlphaFoldDB" id="A0A4S8KZU6"/>
<dbReference type="OrthoDB" id="191139at2759"/>
<proteinExistence type="inferred from homology"/>
<dbReference type="Proteomes" id="UP000297245">
    <property type="component" value="Unassembled WGS sequence"/>
</dbReference>
<evidence type="ECO:0000256" key="1">
    <source>
        <dbReference type="ARBA" id="ARBA00006484"/>
    </source>
</evidence>
<dbReference type="PRINTS" id="PR00081">
    <property type="entry name" value="GDHRDH"/>
</dbReference>
<dbReference type="SUPFAM" id="SSF51735">
    <property type="entry name" value="NAD(P)-binding Rossmann-fold domains"/>
    <property type="match status" value="1"/>
</dbReference>
<name>A0A4S8KZU6_DENBC</name>
<accession>A0A4S8KZU6</accession>
<organism evidence="4 5">
    <name type="scientific">Dendrothele bispora (strain CBS 962.96)</name>
    <dbReference type="NCBI Taxonomy" id="1314807"/>
    <lineage>
        <taxon>Eukaryota</taxon>
        <taxon>Fungi</taxon>
        <taxon>Dikarya</taxon>
        <taxon>Basidiomycota</taxon>
        <taxon>Agaricomycotina</taxon>
        <taxon>Agaricomycetes</taxon>
        <taxon>Agaricomycetidae</taxon>
        <taxon>Agaricales</taxon>
        <taxon>Agaricales incertae sedis</taxon>
        <taxon>Dendrothele</taxon>
    </lineage>
</organism>
<protein>
    <submittedName>
        <fullName evidence="4">NAD(P)-binding protein</fullName>
    </submittedName>
</protein>
<dbReference type="InterPro" id="IPR036291">
    <property type="entry name" value="NAD(P)-bd_dom_sf"/>
</dbReference>
<gene>
    <name evidence="4" type="ORF">K435DRAFT_693151</name>
</gene>
<dbReference type="PANTHER" id="PTHR24320">
    <property type="entry name" value="RETINOL DEHYDROGENASE"/>
    <property type="match status" value="1"/>
</dbReference>
<dbReference type="InterPro" id="IPR002347">
    <property type="entry name" value="SDR_fam"/>
</dbReference>
<dbReference type="PANTHER" id="PTHR24320:SF282">
    <property type="entry name" value="WW DOMAIN-CONTAINING OXIDOREDUCTASE"/>
    <property type="match status" value="1"/>
</dbReference>
<evidence type="ECO:0000313" key="4">
    <source>
        <dbReference type="EMBL" id="THU81622.1"/>
    </source>
</evidence>
<evidence type="ECO:0000256" key="2">
    <source>
        <dbReference type="ARBA" id="ARBA00022857"/>
    </source>
</evidence>
<comment type="similarity">
    <text evidence="1">Belongs to the short-chain dehydrogenases/reductases (SDR) family.</text>
</comment>
<dbReference type="EMBL" id="ML179792">
    <property type="protein sequence ID" value="THU81622.1"/>
    <property type="molecule type" value="Genomic_DNA"/>
</dbReference>
<reference evidence="4 5" key="1">
    <citation type="journal article" date="2019" name="Nat. Ecol. Evol.">
        <title>Megaphylogeny resolves global patterns of mushroom evolution.</title>
        <authorList>
            <person name="Varga T."/>
            <person name="Krizsan K."/>
            <person name="Foldi C."/>
            <person name="Dima B."/>
            <person name="Sanchez-Garcia M."/>
            <person name="Sanchez-Ramirez S."/>
            <person name="Szollosi G.J."/>
            <person name="Szarkandi J.G."/>
            <person name="Papp V."/>
            <person name="Albert L."/>
            <person name="Andreopoulos W."/>
            <person name="Angelini C."/>
            <person name="Antonin V."/>
            <person name="Barry K.W."/>
            <person name="Bougher N.L."/>
            <person name="Buchanan P."/>
            <person name="Buyck B."/>
            <person name="Bense V."/>
            <person name="Catcheside P."/>
            <person name="Chovatia M."/>
            <person name="Cooper J."/>
            <person name="Damon W."/>
            <person name="Desjardin D."/>
            <person name="Finy P."/>
            <person name="Geml J."/>
            <person name="Haridas S."/>
            <person name="Hughes K."/>
            <person name="Justo A."/>
            <person name="Karasinski D."/>
            <person name="Kautmanova I."/>
            <person name="Kiss B."/>
            <person name="Kocsube S."/>
            <person name="Kotiranta H."/>
            <person name="LaButti K.M."/>
            <person name="Lechner B.E."/>
            <person name="Liimatainen K."/>
            <person name="Lipzen A."/>
            <person name="Lukacs Z."/>
            <person name="Mihaltcheva S."/>
            <person name="Morgado L.N."/>
            <person name="Niskanen T."/>
            <person name="Noordeloos M.E."/>
            <person name="Ohm R.A."/>
            <person name="Ortiz-Santana B."/>
            <person name="Ovrebo C."/>
            <person name="Racz N."/>
            <person name="Riley R."/>
            <person name="Savchenko A."/>
            <person name="Shiryaev A."/>
            <person name="Soop K."/>
            <person name="Spirin V."/>
            <person name="Szebenyi C."/>
            <person name="Tomsovsky M."/>
            <person name="Tulloss R.E."/>
            <person name="Uehling J."/>
            <person name="Grigoriev I.V."/>
            <person name="Vagvolgyi C."/>
            <person name="Papp T."/>
            <person name="Martin F.M."/>
            <person name="Miettinen O."/>
            <person name="Hibbett D.S."/>
            <person name="Nagy L.G."/>
        </authorList>
    </citation>
    <scope>NUCLEOTIDE SEQUENCE [LARGE SCALE GENOMIC DNA]</scope>
    <source>
        <strain evidence="4 5">CBS 962.96</strain>
    </source>
</reference>
<evidence type="ECO:0000256" key="3">
    <source>
        <dbReference type="ARBA" id="ARBA00023002"/>
    </source>
</evidence>
<sequence>MSDILSFFEEALFIPAPTWSVDKMPDMTGKVVIVTGGSAGIGKLTVKALLEKNATVYLAARNEKNSLNVFKEYASLPGKGTFLSLDLSDLRSVKAAVQEFLSKETKLHVLINNGGVMMTPKDELSPQGYDLQFATNVLGHFYLTKLLLPTLLSTSQQSTEKVRVISVGSCAQYIMKYKFDLGSFKDTPKREEQSLMDLYCQSKFSNILVANELARRYGEKGLVSISLNPGNIKNTGLNHHLEGMSLTSLSFWMLQLYEPELGALTPLYAATSPECENMNGTYLKPWCRKGRMRSSASDPKAAAELWNWMEKEVNRFESSSFSEDHNL</sequence>